<name>A0ACC3B486_9EURO</name>
<organism evidence="1 2">
    <name type="scientific">Aspergillus melleus</name>
    <dbReference type="NCBI Taxonomy" id="138277"/>
    <lineage>
        <taxon>Eukaryota</taxon>
        <taxon>Fungi</taxon>
        <taxon>Dikarya</taxon>
        <taxon>Ascomycota</taxon>
        <taxon>Pezizomycotina</taxon>
        <taxon>Eurotiomycetes</taxon>
        <taxon>Eurotiomycetidae</taxon>
        <taxon>Eurotiales</taxon>
        <taxon>Aspergillaceae</taxon>
        <taxon>Aspergillus</taxon>
        <taxon>Aspergillus subgen. Circumdati</taxon>
    </lineage>
</organism>
<accession>A0ACC3B486</accession>
<reference evidence="1 2" key="1">
    <citation type="journal article" date="2023" name="ACS Omega">
        <title>Identification of the Neoaspergillic Acid Biosynthesis Gene Cluster by Establishing an In Vitro CRISPR-Ribonucleoprotein Genetic System in Aspergillus melleus.</title>
        <authorList>
            <person name="Yuan B."/>
            <person name="Grau M.F."/>
            <person name="Murata R.M."/>
            <person name="Torok T."/>
            <person name="Venkateswaran K."/>
            <person name="Stajich J.E."/>
            <person name="Wang C.C.C."/>
        </authorList>
    </citation>
    <scope>NUCLEOTIDE SEQUENCE [LARGE SCALE GENOMIC DNA]</scope>
    <source>
        <strain evidence="1 2">IMV 1140</strain>
    </source>
</reference>
<sequence length="1139" mass="125843">MAQTLTPDDSVAWLGHVDYGPHQRHLRDATAEGPRSAALDCPQFQEWIDRPKQTLHLLGAPGVGKTVTISSIVHDLQSRFSDDQQVGIAFLYCDYRRQGEKRPVKFLLSILKQLVLGQSHVPNNVKQLYNSYKSGGALPGYSEVFRVVSAVACELSRVFIAVDGIEEADMPKNDQERLLRSLSTLQRSSNANILIGGDINTNAIEFSTDLLLFEIRARDEEIYYSFDTHRLQLPDFVLHDTFLQQQIKSMMKEVANGNFLMACLYMNLLSKCTCAEDVQDQLDMDVWRPKGIRDIYEHLIEWIGTQAYEERTVANSILLWLSFTNMPLSVSDLQGILHLQVFGSVTVTDELSAEYLVAACAGLVTVNKQTGMFDFVHPTAREYISQRRLELFPDGESKISSICLKGLVNTVGRVSTQRMNVSEDSDGIHHYFARNWGYHAKRSTIDMTDEIIALLENEHALVQCGQAMISPETYPEYPQSSPFRLSPLHIAAFYGLESTVEVLIQNELAMGKSVYRRITDVITWTDSFLDAQDCFGRTPLSFAAEKGHLKVACTLLGEGGACLDSRDQNDRTPLIFAARAGHVEIAAELVKAGALLNTQDRAGRSPLSWAAANGHEEMIRFLLSHGGILNLSSWTHNSFISRFLLFFRSGPHQDVSDESMTGTPLVRAAGNRQNRVVQALIDMGANPNERSPDCRTGLSWAASNGHESTAQLLINNQANADTVDSNNRTALSWAAGNGQFTIVQLLIQAGSSLEWQDDSGRTAALWAAANGQKGILQLLLDSNADLTSRDKTGMTSFLLAAVNGYQATTEWLLTVPGLSLEDRDSNGRTALSWAVGNGSHRMVKFLLEKGISFHTKDNHGLTVLSWAARQGHREMIQLLFNMGGESLLHEVDNSRRTALHWAAENGHAHALQLFISRDRFGLLPEQDDGGMTALAWTCKNGHQAAAEVILASCNYLILERRNNRGQTPLMLAVSHRHKSIVQLLLECGAVVDARDKSGDTPLAVAIEKYSTSMVELLLSNGADANARLNWSRTPLMLAAEKDSYSEARALFRYGAKANSRDNRGQTALHIAVKNNNSEVVKLLLNQGAAVGMRDNQGSTPMSLGQELGEKGTKVRELLMPKESAELQQSPSQYEIMSGI</sequence>
<evidence type="ECO:0000313" key="2">
    <source>
        <dbReference type="Proteomes" id="UP001177260"/>
    </source>
</evidence>
<keyword evidence="2" id="KW-1185">Reference proteome</keyword>
<dbReference type="Proteomes" id="UP001177260">
    <property type="component" value="Unassembled WGS sequence"/>
</dbReference>
<gene>
    <name evidence="1" type="ORF">N8T08_004743</name>
</gene>
<dbReference type="EMBL" id="JAOPJF010000027">
    <property type="protein sequence ID" value="KAK1145028.1"/>
    <property type="molecule type" value="Genomic_DNA"/>
</dbReference>
<protein>
    <submittedName>
        <fullName evidence="1">Uncharacterized protein</fullName>
    </submittedName>
</protein>
<comment type="caution">
    <text evidence="1">The sequence shown here is derived from an EMBL/GenBank/DDBJ whole genome shotgun (WGS) entry which is preliminary data.</text>
</comment>
<proteinExistence type="predicted"/>
<evidence type="ECO:0000313" key="1">
    <source>
        <dbReference type="EMBL" id="KAK1145028.1"/>
    </source>
</evidence>